<dbReference type="GeneID" id="78774676"/>
<evidence type="ECO:0000259" key="1">
    <source>
        <dbReference type="PROSITE" id="PS50181"/>
    </source>
</evidence>
<dbReference type="InterPro" id="IPR001810">
    <property type="entry name" value="F-box_dom"/>
</dbReference>
<comment type="caution">
    <text evidence="2">The sequence shown here is derived from an EMBL/GenBank/DDBJ whole genome shotgun (WGS) entry which is preliminary data.</text>
</comment>
<sequence>MEPTFPLLRLPENVIVQVLQNTNPSQLLIFSLASSKTKNLVIALGLKANVHISISYSISLNVNIGRFGWNLVFSNNSNDQNAEFDITRPISASCQCLNKPFQPSTSFNFSDWLDHIRTVFCYTKPIDVFLFHGSERFEMESLKNTLKNVNSLTICRGVTDIQSKLILKHFKDLNELRLNCNPFEDICDVRKFFIQNFEYIYFEDVYSLDDMLLVNSEKHWIRGSNPRLQRMSLSINNSGSVSREMLLKGIDCVDVGEEEQEKICQEHKIVSDYMVEIRRKGGAPAVIATKEFENILYICFIAVH</sequence>
<dbReference type="PANTHER" id="PTHR22899:SF0">
    <property type="entry name" value="F-BOX ASSOCIATED DOMAIN-CONTAINING PROTEIN-RELATED"/>
    <property type="match status" value="1"/>
</dbReference>
<feature type="domain" description="F-box" evidence="1">
    <location>
        <begin position="4"/>
        <end position="41"/>
    </location>
</feature>
<dbReference type="PROSITE" id="PS50181">
    <property type="entry name" value="FBOX"/>
    <property type="match status" value="1"/>
</dbReference>
<dbReference type="AlphaFoldDB" id="A0A6A5H017"/>
<name>A0A6A5H017_CAERE</name>
<dbReference type="InterPro" id="IPR012885">
    <property type="entry name" value="F-box_Sdz-33"/>
</dbReference>
<protein>
    <recommendedName>
        <fullName evidence="1">F-box domain-containing protein</fullName>
    </recommendedName>
</protein>
<dbReference type="PANTHER" id="PTHR22899">
    <property type="entry name" value="CYCLIN-RELATED F-BOX FAMILY"/>
    <property type="match status" value="1"/>
</dbReference>
<evidence type="ECO:0000313" key="3">
    <source>
        <dbReference type="Proteomes" id="UP000483820"/>
    </source>
</evidence>
<dbReference type="Pfam" id="PF00646">
    <property type="entry name" value="F-box"/>
    <property type="match status" value="1"/>
</dbReference>
<dbReference type="Proteomes" id="UP000483820">
    <property type="component" value="Chromosome III"/>
</dbReference>
<evidence type="ECO:0000313" key="2">
    <source>
        <dbReference type="EMBL" id="KAF1760321.1"/>
    </source>
</evidence>
<dbReference type="KEGG" id="crq:GCK72_008569"/>
<dbReference type="CTD" id="78774676"/>
<proteinExistence type="predicted"/>
<gene>
    <name evidence="2" type="ORF">GCK72_008569</name>
</gene>
<dbReference type="InterPro" id="IPR053222">
    <property type="entry name" value="Zygotic_Embryogenesis-Asso"/>
</dbReference>
<organism evidence="2 3">
    <name type="scientific">Caenorhabditis remanei</name>
    <name type="common">Caenorhabditis vulgaris</name>
    <dbReference type="NCBI Taxonomy" id="31234"/>
    <lineage>
        <taxon>Eukaryota</taxon>
        <taxon>Metazoa</taxon>
        <taxon>Ecdysozoa</taxon>
        <taxon>Nematoda</taxon>
        <taxon>Chromadorea</taxon>
        <taxon>Rhabditida</taxon>
        <taxon>Rhabditina</taxon>
        <taxon>Rhabditomorpha</taxon>
        <taxon>Rhabditoidea</taxon>
        <taxon>Rhabditidae</taxon>
        <taxon>Peloderinae</taxon>
        <taxon>Caenorhabditis</taxon>
    </lineage>
</organism>
<accession>A0A6A5H017</accession>
<dbReference type="EMBL" id="WUAV01000003">
    <property type="protein sequence ID" value="KAF1760321.1"/>
    <property type="molecule type" value="Genomic_DNA"/>
</dbReference>
<dbReference type="Pfam" id="PF07735">
    <property type="entry name" value="FBA_2"/>
    <property type="match status" value="1"/>
</dbReference>
<reference evidence="2 3" key="1">
    <citation type="submission" date="2019-12" db="EMBL/GenBank/DDBJ databases">
        <title>Chromosome-level assembly of the Caenorhabditis remanei genome.</title>
        <authorList>
            <person name="Teterina A.A."/>
            <person name="Willis J.H."/>
            <person name="Phillips P.C."/>
        </authorList>
    </citation>
    <scope>NUCLEOTIDE SEQUENCE [LARGE SCALE GENOMIC DNA]</scope>
    <source>
        <strain evidence="2 3">PX506</strain>
        <tissue evidence="2">Whole organism</tissue>
    </source>
</reference>
<dbReference type="RefSeq" id="XP_053586466.1">
    <property type="nucleotide sequence ID" value="XM_053726889.1"/>
</dbReference>